<protein>
    <recommendedName>
        <fullName evidence="2">Thrombomodulin</fullName>
    </recommendedName>
</protein>
<dbReference type="InterPro" id="IPR049883">
    <property type="entry name" value="NOTCH1_EGF-like"/>
</dbReference>
<keyword evidence="13" id="KW-0325">Glycoprotein</keyword>
<evidence type="ECO:0000256" key="4">
    <source>
        <dbReference type="ARBA" id="ARBA00022553"/>
    </source>
</evidence>
<organism evidence="22 23">
    <name type="scientific">Fundulus heteroclitus</name>
    <name type="common">Killifish</name>
    <name type="synonym">Mummichog</name>
    <dbReference type="NCBI Taxonomy" id="8078"/>
    <lineage>
        <taxon>Eukaryota</taxon>
        <taxon>Metazoa</taxon>
        <taxon>Chordata</taxon>
        <taxon>Craniata</taxon>
        <taxon>Vertebrata</taxon>
        <taxon>Euteleostomi</taxon>
        <taxon>Actinopterygii</taxon>
        <taxon>Neopterygii</taxon>
        <taxon>Teleostei</taxon>
        <taxon>Neoteleostei</taxon>
        <taxon>Acanthomorphata</taxon>
        <taxon>Ovalentaria</taxon>
        <taxon>Atherinomorphae</taxon>
        <taxon>Cyprinodontiformes</taxon>
        <taxon>Fundulidae</taxon>
        <taxon>Fundulus</taxon>
    </lineage>
</organism>
<evidence type="ECO:0000256" key="16">
    <source>
        <dbReference type="PROSITE-ProRule" id="PRU00076"/>
    </source>
</evidence>
<comment type="caution">
    <text evidence="16">Lacks conserved residue(s) required for the propagation of feature annotation.</text>
</comment>
<dbReference type="Ensembl" id="ENSFHET00000001214.1">
    <property type="protein sequence ID" value="ENSFHEP00000009001.1"/>
    <property type="gene ID" value="ENSFHEG00000010212.1"/>
</dbReference>
<dbReference type="InterPro" id="IPR015149">
    <property type="entry name" value="Tme5_EGF-like"/>
</dbReference>
<dbReference type="Pfam" id="PF07645">
    <property type="entry name" value="EGF_CA"/>
    <property type="match status" value="3"/>
</dbReference>
<dbReference type="InterPro" id="IPR009030">
    <property type="entry name" value="Growth_fac_rcpt_cys_sf"/>
</dbReference>
<evidence type="ECO:0000256" key="18">
    <source>
        <dbReference type="SAM" id="Phobius"/>
    </source>
</evidence>
<evidence type="ECO:0000256" key="11">
    <source>
        <dbReference type="ARBA" id="ARBA00023136"/>
    </source>
</evidence>
<dbReference type="InterPro" id="IPR001304">
    <property type="entry name" value="C-type_lectin-like"/>
</dbReference>
<evidence type="ECO:0000256" key="19">
    <source>
        <dbReference type="SAM" id="SignalP"/>
    </source>
</evidence>
<reference evidence="22" key="1">
    <citation type="submission" date="2025-08" db="UniProtKB">
        <authorList>
            <consortium name="Ensembl"/>
        </authorList>
    </citation>
    <scope>IDENTIFICATION</scope>
</reference>
<dbReference type="Pfam" id="PF09064">
    <property type="entry name" value="EGF_Tme5"/>
    <property type="match status" value="1"/>
</dbReference>
<dbReference type="SUPFAM" id="SSF57184">
    <property type="entry name" value="Growth factor receptor domain"/>
    <property type="match status" value="1"/>
</dbReference>
<evidence type="ECO:0000256" key="2">
    <source>
        <dbReference type="ARBA" id="ARBA00019822"/>
    </source>
</evidence>
<evidence type="ECO:0000256" key="3">
    <source>
        <dbReference type="ARBA" id="ARBA00022536"/>
    </source>
</evidence>
<dbReference type="Proteomes" id="UP000265000">
    <property type="component" value="Unplaced"/>
</dbReference>
<evidence type="ECO:0000256" key="14">
    <source>
        <dbReference type="ARBA" id="ARBA00045242"/>
    </source>
</evidence>
<dbReference type="PROSITE" id="PS01187">
    <property type="entry name" value="EGF_CA"/>
    <property type="match status" value="1"/>
</dbReference>
<reference evidence="22" key="2">
    <citation type="submission" date="2025-09" db="UniProtKB">
        <authorList>
            <consortium name="Ensembl"/>
        </authorList>
    </citation>
    <scope>IDENTIFICATION</scope>
</reference>
<keyword evidence="23" id="KW-1185">Reference proteome</keyword>
<evidence type="ECO:0000256" key="13">
    <source>
        <dbReference type="ARBA" id="ARBA00023180"/>
    </source>
</evidence>
<dbReference type="Pfam" id="PF00059">
    <property type="entry name" value="Lectin_C"/>
    <property type="match status" value="1"/>
</dbReference>
<dbReference type="AlphaFoldDB" id="A0A3Q2P8Z6"/>
<evidence type="ECO:0000313" key="22">
    <source>
        <dbReference type="Ensembl" id="ENSFHEP00000009001.1"/>
    </source>
</evidence>
<dbReference type="SMART" id="SM00181">
    <property type="entry name" value="EGF"/>
    <property type="match status" value="5"/>
</dbReference>
<dbReference type="InterPro" id="IPR000742">
    <property type="entry name" value="EGF"/>
</dbReference>
<dbReference type="STRING" id="8078.ENSFHEP00000009001"/>
<dbReference type="PANTHER" id="PTHR14789">
    <property type="entry name" value="CHONDROLECTIN VARIANT CHODLFDELTAE"/>
    <property type="match status" value="1"/>
</dbReference>
<evidence type="ECO:0000259" key="21">
    <source>
        <dbReference type="PROSITE" id="PS50041"/>
    </source>
</evidence>
<evidence type="ECO:0000256" key="5">
    <source>
        <dbReference type="ARBA" id="ARBA00022692"/>
    </source>
</evidence>
<dbReference type="CDD" id="cd00054">
    <property type="entry name" value="EGF_CA"/>
    <property type="match status" value="2"/>
</dbReference>
<dbReference type="GO" id="GO:0005509">
    <property type="term" value="F:calcium ion binding"/>
    <property type="evidence" value="ECO:0007669"/>
    <property type="project" value="InterPro"/>
</dbReference>
<dbReference type="GO" id="GO:0004888">
    <property type="term" value="F:transmembrane signaling receptor activity"/>
    <property type="evidence" value="ECO:0007669"/>
    <property type="project" value="InterPro"/>
</dbReference>
<evidence type="ECO:0000256" key="12">
    <source>
        <dbReference type="ARBA" id="ARBA00023157"/>
    </source>
</evidence>
<feature type="compositionally biased region" description="Low complexity" evidence="17">
    <location>
        <begin position="432"/>
        <end position="446"/>
    </location>
</feature>
<keyword evidence="6 19" id="KW-0732">Signal</keyword>
<keyword evidence="3 16" id="KW-0245">EGF-like domain</keyword>
<keyword evidence="8" id="KW-0677">Repeat</keyword>
<dbReference type="InterPro" id="IPR001881">
    <property type="entry name" value="EGF-like_Ca-bd_dom"/>
</dbReference>
<dbReference type="InterPro" id="IPR018097">
    <property type="entry name" value="EGF_Ca-bd_CS"/>
</dbReference>
<dbReference type="PROSITE" id="PS50026">
    <property type="entry name" value="EGF_3"/>
    <property type="match status" value="1"/>
</dbReference>
<dbReference type="PROSITE" id="PS50041">
    <property type="entry name" value="C_TYPE_LECTIN_2"/>
    <property type="match status" value="1"/>
</dbReference>
<feature type="domain" description="EGF-like" evidence="20">
    <location>
        <begin position="269"/>
        <end position="307"/>
    </location>
</feature>
<comment type="function">
    <text evidence="14">Endothelial cell receptor that plays a critical role in regulating several physiological processes including hemostasis, coagulation, fibrinolysis, inflammation, and angiogenesis. Acts as a cofactor for thrombin activation of protein C/PROC on the surface of vascular endothelial cells leading to initiation of the activated protein C anticoagulant pathway. Also accelerates the activation of the plasma carboxypeptidase B2/CPB2, which catalyzes removal of C-terminal basic amino acids from its substrates including kinins or anaphylatoxins leading to fibrinolysis inhibition. Plays critical protective roles in changing the cleavage specificity of protease-activated receptor 1/PAR1, inhibiting endothelial cell permeability and inflammation. Suppresses inflammation distinctly from its anticoagulant cofactor activity by sequestering HMGB1 thereby preventing it from engaging cellular receptors such as RAGE and contributing to the inflammatory response.</text>
</comment>
<sequence>MNVVAGLSVLVLVFLLGKAERTERSSGYCFGNACFTLFRDPSTFASAETCCGDHGGHLMTVRTSVSNDVVSVLLGNVTGSFWIGLHRPSGCPDPSEELRGFRWVTKDAGNDFTNWLPGSDSSCSAARCVSVSREEKFKWSQAPCDQPAAGFLCEYSFTEPCANLSYEPQESVIYWTPYGVEVEDMLSSTLPPGTVATRFPSKTKYICSFSQWLRAPWSCEIHEGGCEHQSDDPCAALRCQQTCLADGSRHRCACEHGLRLAEDGRSCVDVDECADERQCPGENFKCVNTALSYRCVCEEGYRLVDGACVDTDECVLAPCEQHCVNTAGGYLCSCYEGYRVDEKEPSKCKLHCGREECLAVCDPHDRFQCFCPDGYLAEERKDSTVCIEINECEYSSCDQECRNTYGSYVCSCFPGFKLVDEYKCVESSGEVTDSSPATSTPSIPTSPGVPKPEPTRRPSAVTPGGLVGIIVCTVLLVVLAVFAAHLGLLRRGRKESAAGELKGSAEECSVNLCQKLELFFLQKGRQHLWL</sequence>
<feature type="transmembrane region" description="Helical" evidence="18">
    <location>
        <begin position="466"/>
        <end position="489"/>
    </location>
</feature>
<dbReference type="SUPFAM" id="SSF56436">
    <property type="entry name" value="C-type lectin-like"/>
    <property type="match status" value="1"/>
</dbReference>
<proteinExistence type="predicted"/>
<feature type="region of interest" description="Disordered" evidence="17">
    <location>
        <begin position="429"/>
        <end position="459"/>
    </location>
</feature>
<keyword evidence="12" id="KW-1015">Disulfide bond</keyword>
<accession>A0A3Q2P8Z6</accession>
<evidence type="ECO:0000256" key="17">
    <source>
        <dbReference type="SAM" id="MobiDB-lite"/>
    </source>
</evidence>
<evidence type="ECO:0000256" key="1">
    <source>
        <dbReference type="ARBA" id="ARBA00004479"/>
    </source>
</evidence>
<dbReference type="FunFam" id="2.10.25.10:FF:000406">
    <property type="entry name" value="CD248 molecule"/>
    <property type="match status" value="1"/>
</dbReference>
<feature type="chain" id="PRO_5018579970" description="Thrombomodulin" evidence="19">
    <location>
        <begin position="20"/>
        <end position="530"/>
    </location>
</feature>
<dbReference type="PROSITE" id="PS01186">
    <property type="entry name" value="EGF_2"/>
    <property type="match status" value="1"/>
</dbReference>
<dbReference type="PANTHER" id="PTHR14789:SF9">
    <property type="entry name" value="THROMBOMODULIN"/>
    <property type="match status" value="1"/>
</dbReference>
<keyword evidence="9" id="KW-0654">Proteoglycan</keyword>
<evidence type="ECO:0000256" key="7">
    <source>
        <dbReference type="ARBA" id="ARBA00022734"/>
    </source>
</evidence>
<keyword evidence="5 18" id="KW-0812">Transmembrane</keyword>
<feature type="domain" description="C-type lectin" evidence="21">
    <location>
        <begin position="30"/>
        <end position="146"/>
    </location>
</feature>
<dbReference type="InterPro" id="IPR051505">
    <property type="entry name" value="C-type_lectin_domain"/>
</dbReference>
<dbReference type="InterPro" id="IPR000152">
    <property type="entry name" value="EGF-type_Asp/Asn_hydroxyl_site"/>
</dbReference>
<dbReference type="PIRSF" id="PIRSF001775">
    <property type="entry name" value="CD93/CD141"/>
    <property type="match status" value="1"/>
</dbReference>
<dbReference type="PROSITE" id="PS00010">
    <property type="entry name" value="ASX_HYDROXYL"/>
    <property type="match status" value="3"/>
</dbReference>
<keyword evidence="10 18" id="KW-1133">Transmembrane helix</keyword>
<dbReference type="Gene3D" id="3.10.100.10">
    <property type="entry name" value="Mannose-Binding Protein A, subunit A"/>
    <property type="match status" value="1"/>
</dbReference>
<keyword evidence="11 18" id="KW-0472">Membrane</keyword>
<dbReference type="GO" id="GO:0030246">
    <property type="term" value="F:carbohydrate binding"/>
    <property type="evidence" value="ECO:0007669"/>
    <property type="project" value="UniProtKB-KW"/>
</dbReference>
<name>A0A3Q2P8Z6_FUNHE</name>
<evidence type="ECO:0000256" key="10">
    <source>
        <dbReference type="ARBA" id="ARBA00022989"/>
    </source>
</evidence>
<dbReference type="SMART" id="SM00179">
    <property type="entry name" value="EGF_CA"/>
    <property type="match status" value="5"/>
</dbReference>
<dbReference type="Gene3D" id="2.10.25.10">
    <property type="entry name" value="Laminin"/>
    <property type="match status" value="5"/>
</dbReference>
<comment type="subcellular location">
    <subcellularLocation>
        <location evidence="1">Membrane</location>
        <topology evidence="1">Single-pass type I membrane protein</topology>
    </subcellularLocation>
</comment>
<dbReference type="SMART" id="SM00034">
    <property type="entry name" value="CLECT"/>
    <property type="match status" value="1"/>
</dbReference>
<dbReference type="InterPro" id="IPR016186">
    <property type="entry name" value="C-type_lectin-like/link_sf"/>
</dbReference>
<comment type="subunit">
    <text evidence="15">Interacts with ITGAL, ITGAM and ITGB2. Interacts with thrombin/F2; this interaction switches the specificity of thrombin from a procoagulant to an anticoagulant and antifibrinolytic protease. Interacts with ANGP1 and ANGP2; these interactions significantly inhibit the generation of activated PC and TAFIa/CPB2 by the thrombin/thrombomodulin complex. Interacts with PF4; this interaction enhances generation of activated protein C. Interacts with HMGB1; this interaction inhibits HMGB1 inflammatory activity.</text>
</comment>
<evidence type="ECO:0000256" key="9">
    <source>
        <dbReference type="ARBA" id="ARBA00022974"/>
    </source>
</evidence>
<evidence type="ECO:0000313" key="23">
    <source>
        <dbReference type="Proteomes" id="UP000265000"/>
    </source>
</evidence>
<dbReference type="GeneTree" id="ENSGT00830000128368"/>
<dbReference type="GO" id="GO:0016020">
    <property type="term" value="C:membrane"/>
    <property type="evidence" value="ECO:0007669"/>
    <property type="project" value="UniProtKB-SubCell"/>
</dbReference>
<feature type="signal peptide" evidence="19">
    <location>
        <begin position="1"/>
        <end position="19"/>
    </location>
</feature>
<evidence type="ECO:0000259" key="20">
    <source>
        <dbReference type="PROSITE" id="PS50026"/>
    </source>
</evidence>
<evidence type="ECO:0000256" key="15">
    <source>
        <dbReference type="ARBA" id="ARBA00046453"/>
    </source>
</evidence>
<dbReference type="SUPFAM" id="SSF57196">
    <property type="entry name" value="EGF/Laminin"/>
    <property type="match status" value="1"/>
</dbReference>
<keyword evidence="4" id="KW-0597">Phosphoprotein</keyword>
<evidence type="ECO:0000256" key="6">
    <source>
        <dbReference type="ARBA" id="ARBA00022729"/>
    </source>
</evidence>
<evidence type="ECO:0000256" key="8">
    <source>
        <dbReference type="ARBA" id="ARBA00022737"/>
    </source>
</evidence>
<keyword evidence="7" id="KW-0430">Lectin</keyword>
<dbReference type="InterPro" id="IPR016187">
    <property type="entry name" value="CTDL_fold"/>
</dbReference>